<dbReference type="InterPro" id="IPR038921">
    <property type="entry name" value="YOR389W-like"/>
</dbReference>
<dbReference type="STRING" id="41067.A0A2I2FK05"/>
<feature type="compositionally biased region" description="Pro residues" evidence="1">
    <location>
        <begin position="493"/>
        <end position="502"/>
    </location>
</feature>
<dbReference type="Proteomes" id="UP000234585">
    <property type="component" value="Unassembled WGS sequence"/>
</dbReference>
<dbReference type="GeneID" id="36526889"/>
<dbReference type="AlphaFoldDB" id="A0A2I2FK05"/>
<gene>
    <name evidence="3" type="ORF">BDW47DRAFT_73997</name>
</gene>
<proteinExistence type="predicted"/>
<accession>A0A2I2FK05</accession>
<protein>
    <submittedName>
        <fullName evidence="3">Uncharacterized protein</fullName>
    </submittedName>
</protein>
<sequence length="502" mass="56297">MWIRTLYFLSGLAVGVSAAEDRFPANANHIFNAVHSSMRQWGSSLHHNGMSFFLASVPAGTQLYHGNTSPGPVNGTEWLAFEPEHALIFTKPFPHGPQPPPDQPRGRSQKPLQSTQEPESEEDPHQRGWLHTYTTTKNLRLLYVDGMSAAKTDNGTLDSQDRILFDDKLHGRPTMLERERADLACQMARKVWNGRLDGLLRMEAGFEVILCDFGRDLNVVRVTRVKGNTKGRQRNGSGGNGTGQGNELGGARLWYKAAASRYGGIGGRRVALNYDHFVSAFAYGLDLFRQSEDTGVMYPRLTHVPSQDLDPIRQDLSRLILDHDPQEPSFDWQAIADMVVERYGRDLRYMTSGQLTTMSQLQEEVEGSLSPFIDYDDRNTSHEVDRCSSHFIPAEAPQKGLAAHAVRSVARSICTTLVDVWSQSDYPMAIAQLQELTDYLSWTTWKECGKCPDNEICMVPLWPLGTIEDYKHPECRDASMPNGKGRRYWGALPQPPPPGDEH</sequence>
<organism evidence="3 4">
    <name type="scientific">Aspergillus candidus</name>
    <dbReference type="NCBI Taxonomy" id="41067"/>
    <lineage>
        <taxon>Eukaryota</taxon>
        <taxon>Fungi</taxon>
        <taxon>Dikarya</taxon>
        <taxon>Ascomycota</taxon>
        <taxon>Pezizomycotina</taxon>
        <taxon>Eurotiomycetes</taxon>
        <taxon>Eurotiomycetidae</taxon>
        <taxon>Eurotiales</taxon>
        <taxon>Aspergillaceae</taxon>
        <taxon>Aspergillus</taxon>
        <taxon>Aspergillus subgen. Circumdati</taxon>
    </lineage>
</organism>
<evidence type="ECO:0000313" key="4">
    <source>
        <dbReference type="Proteomes" id="UP000234585"/>
    </source>
</evidence>
<feature type="chain" id="PRO_5014168448" evidence="2">
    <location>
        <begin position="19"/>
        <end position="502"/>
    </location>
</feature>
<dbReference type="OrthoDB" id="10261782at2759"/>
<dbReference type="PANTHER" id="PTHR35204:SF1">
    <property type="entry name" value="ENTEROTOXIN"/>
    <property type="match status" value="1"/>
</dbReference>
<feature type="region of interest" description="Disordered" evidence="1">
    <location>
        <begin position="480"/>
        <end position="502"/>
    </location>
</feature>
<feature type="compositionally biased region" description="Pro residues" evidence="1">
    <location>
        <begin position="94"/>
        <end position="103"/>
    </location>
</feature>
<dbReference type="EMBL" id="KZ559122">
    <property type="protein sequence ID" value="PLB40967.1"/>
    <property type="molecule type" value="Genomic_DNA"/>
</dbReference>
<name>A0A2I2FK05_ASPCN</name>
<evidence type="ECO:0000256" key="1">
    <source>
        <dbReference type="SAM" id="MobiDB-lite"/>
    </source>
</evidence>
<feature type="region of interest" description="Disordered" evidence="1">
    <location>
        <begin position="89"/>
        <end position="130"/>
    </location>
</feature>
<feature type="signal peptide" evidence="2">
    <location>
        <begin position="1"/>
        <end position="18"/>
    </location>
</feature>
<keyword evidence="2" id="KW-0732">Signal</keyword>
<evidence type="ECO:0000313" key="3">
    <source>
        <dbReference type="EMBL" id="PLB40967.1"/>
    </source>
</evidence>
<reference evidence="3 4" key="1">
    <citation type="submission" date="2017-12" db="EMBL/GenBank/DDBJ databases">
        <authorList>
            <consortium name="DOE Joint Genome Institute"/>
            <person name="Haridas S."/>
            <person name="Kjaerbolling I."/>
            <person name="Vesth T.C."/>
            <person name="Frisvad J.C."/>
            <person name="Nybo J.L."/>
            <person name="Theobald S."/>
            <person name="Kuo A."/>
            <person name="Bowyer P."/>
            <person name="Matsuda Y."/>
            <person name="Mondo S."/>
            <person name="Lyhne E.K."/>
            <person name="Kogle M.E."/>
            <person name="Clum A."/>
            <person name="Lipzen A."/>
            <person name="Salamov A."/>
            <person name="Ngan C.Y."/>
            <person name="Daum C."/>
            <person name="Chiniquy J."/>
            <person name="Barry K."/>
            <person name="LaButti K."/>
            <person name="Simmons B.A."/>
            <person name="Magnuson J.K."/>
            <person name="Mortensen U.H."/>
            <person name="Larsen T.O."/>
            <person name="Grigoriev I.V."/>
            <person name="Baker S.E."/>
            <person name="Andersen M.R."/>
            <person name="Nordberg H.P."/>
            <person name="Cantor M.N."/>
            <person name="Hua S.X."/>
        </authorList>
    </citation>
    <scope>NUCLEOTIDE SEQUENCE [LARGE SCALE GENOMIC DNA]</scope>
    <source>
        <strain evidence="3 4">CBS 102.13</strain>
    </source>
</reference>
<dbReference type="PANTHER" id="PTHR35204">
    <property type="entry name" value="YALI0A21131P"/>
    <property type="match status" value="1"/>
</dbReference>
<evidence type="ECO:0000256" key="2">
    <source>
        <dbReference type="SAM" id="SignalP"/>
    </source>
</evidence>
<keyword evidence="4" id="KW-1185">Reference proteome</keyword>
<dbReference type="RefSeq" id="XP_024674979.1">
    <property type="nucleotide sequence ID" value="XM_024819729.1"/>
</dbReference>